<gene>
    <name evidence="3" type="ORF">NCTC10821_06003</name>
</gene>
<dbReference type="OrthoDB" id="319933at2"/>
<dbReference type="PANTHER" id="PTHR35273">
    <property type="entry name" value="ALPHA-1,4 POLYGALACTOSAMINIDASE, PUTATIVE (AFU_ORTHOLOGUE AFUA_3G07890)-RELATED"/>
    <property type="match status" value="1"/>
</dbReference>
<keyword evidence="4" id="KW-1185">Reference proteome</keyword>
<dbReference type="Proteomes" id="UP000254978">
    <property type="component" value="Unassembled WGS sequence"/>
</dbReference>
<dbReference type="InterPro" id="IPR004352">
    <property type="entry name" value="GH114_TIM-barrel"/>
</dbReference>
<dbReference type="Gene3D" id="3.20.20.70">
    <property type="entry name" value="Aldolase class I"/>
    <property type="match status" value="1"/>
</dbReference>
<reference evidence="3 4" key="1">
    <citation type="submission" date="2018-06" db="EMBL/GenBank/DDBJ databases">
        <authorList>
            <consortium name="Pathogen Informatics"/>
            <person name="Doyle S."/>
        </authorList>
    </citation>
    <scope>NUCLEOTIDE SEQUENCE [LARGE SCALE GENOMIC DNA]</scope>
    <source>
        <strain evidence="3 4">NCTC10821</strain>
    </source>
</reference>
<dbReference type="SUPFAM" id="SSF51445">
    <property type="entry name" value="(Trans)glycosidases"/>
    <property type="match status" value="1"/>
</dbReference>
<dbReference type="PANTHER" id="PTHR35273:SF2">
    <property type="entry name" value="ALPHA-GALACTOSIDASE"/>
    <property type="match status" value="1"/>
</dbReference>
<dbReference type="RefSeq" id="WP_115281134.1">
    <property type="nucleotide sequence ID" value="NZ_AP022600.1"/>
</dbReference>
<dbReference type="Pfam" id="PF03537">
    <property type="entry name" value="Glyco_hydro_114"/>
    <property type="match status" value="1"/>
</dbReference>
<evidence type="ECO:0000313" key="3">
    <source>
        <dbReference type="EMBL" id="STZ62434.1"/>
    </source>
</evidence>
<name>A0A378TPD4_9MYCO</name>
<keyword evidence="1" id="KW-0732">Signal</keyword>
<dbReference type="InterPro" id="IPR017853">
    <property type="entry name" value="GH"/>
</dbReference>
<dbReference type="AlphaFoldDB" id="A0A378TPD4"/>
<feature type="signal peptide" evidence="1">
    <location>
        <begin position="1"/>
        <end position="28"/>
    </location>
</feature>
<protein>
    <submittedName>
        <fullName evidence="3">Uncharacterized conserved protein</fullName>
    </submittedName>
</protein>
<accession>A0A378TPD4</accession>
<sequence length="269" mass="28069">MKSQAAALVAATVLALTAAWVTAPPALAVEVVLPPPTAAPDYQLGAPYPVPAGVSVVARDRSAPPAGAYAICYVNGFQTQPGELGAWPDEVLLRGSDGELVHDPDWPDEVLLDTRTPEQRAAITAVVSPWITGCAESGYHAVEFDNLDTYTRSDGVLRRDDALALAAQFVAAAHSAGLAAAQKNAVEDAPALRAAGFDFAITEECAAYEECSAISAVYGAGVVDVEYTDNLPRPFSAMCADPETPASVVLRDRDLVAPTTSGYHFALCP</sequence>
<organism evidence="3 4">
    <name type="scientific">Mycolicibacterium tokaiense</name>
    <dbReference type="NCBI Taxonomy" id="39695"/>
    <lineage>
        <taxon>Bacteria</taxon>
        <taxon>Bacillati</taxon>
        <taxon>Actinomycetota</taxon>
        <taxon>Actinomycetes</taxon>
        <taxon>Mycobacteriales</taxon>
        <taxon>Mycobacteriaceae</taxon>
        <taxon>Mycolicibacterium</taxon>
    </lineage>
</organism>
<evidence type="ECO:0000259" key="2">
    <source>
        <dbReference type="Pfam" id="PF03537"/>
    </source>
</evidence>
<dbReference type="InterPro" id="IPR013785">
    <property type="entry name" value="Aldolase_TIM"/>
</dbReference>
<feature type="chain" id="PRO_5016904305" evidence="1">
    <location>
        <begin position="29"/>
        <end position="269"/>
    </location>
</feature>
<evidence type="ECO:0000313" key="4">
    <source>
        <dbReference type="Proteomes" id="UP000254978"/>
    </source>
</evidence>
<feature type="domain" description="Glycoside-hydrolase family GH114 TIM-barrel" evidence="2">
    <location>
        <begin position="41"/>
        <end position="256"/>
    </location>
</feature>
<evidence type="ECO:0000256" key="1">
    <source>
        <dbReference type="SAM" id="SignalP"/>
    </source>
</evidence>
<proteinExistence type="predicted"/>
<dbReference type="EMBL" id="UGQT01000001">
    <property type="protein sequence ID" value="STZ62434.1"/>
    <property type="molecule type" value="Genomic_DNA"/>
</dbReference>